<reference evidence="2" key="1">
    <citation type="journal article" date="2012" name="Nat. Biotechnol.">
        <title>Reference genome sequence of the model plant Setaria.</title>
        <authorList>
            <person name="Bennetzen J.L."/>
            <person name="Schmutz J."/>
            <person name="Wang H."/>
            <person name="Percifield R."/>
            <person name="Hawkins J."/>
            <person name="Pontaroli A.C."/>
            <person name="Estep M."/>
            <person name="Feng L."/>
            <person name="Vaughn J.N."/>
            <person name="Grimwood J."/>
            <person name="Jenkins J."/>
            <person name="Barry K."/>
            <person name="Lindquist E."/>
            <person name="Hellsten U."/>
            <person name="Deshpande S."/>
            <person name="Wang X."/>
            <person name="Wu X."/>
            <person name="Mitros T."/>
            <person name="Triplett J."/>
            <person name="Yang X."/>
            <person name="Ye C.Y."/>
            <person name="Mauro-Herrera M."/>
            <person name="Wang L."/>
            <person name="Li P."/>
            <person name="Sharma M."/>
            <person name="Sharma R."/>
            <person name="Ronald P.C."/>
            <person name="Panaud O."/>
            <person name="Kellogg E.A."/>
            <person name="Brutnell T.P."/>
            <person name="Doust A.N."/>
            <person name="Tuskan G.A."/>
            <person name="Rokhsar D."/>
            <person name="Devos K.M."/>
        </authorList>
    </citation>
    <scope>NUCLEOTIDE SEQUENCE [LARGE SCALE GENOMIC DNA]</scope>
    <source>
        <strain evidence="2">cv. Yugu1</strain>
    </source>
</reference>
<protein>
    <submittedName>
        <fullName evidence="1">Uncharacterized protein</fullName>
    </submittedName>
</protein>
<dbReference type="Proteomes" id="UP000004995">
    <property type="component" value="Unassembled WGS sequence"/>
</dbReference>
<accession>K4ANQ7</accession>
<dbReference type="Gramene" id="KQK89260">
    <property type="protein sequence ID" value="KQK89260"/>
    <property type="gene ID" value="SETIT_040554mg"/>
</dbReference>
<organism evidence="1 2">
    <name type="scientific">Setaria italica</name>
    <name type="common">Foxtail millet</name>
    <name type="synonym">Panicum italicum</name>
    <dbReference type="NCBI Taxonomy" id="4555"/>
    <lineage>
        <taxon>Eukaryota</taxon>
        <taxon>Viridiplantae</taxon>
        <taxon>Streptophyta</taxon>
        <taxon>Embryophyta</taxon>
        <taxon>Tracheophyta</taxon>
        <taxon>Spermatophyta</taxon>
        <taxon>Magnoliopsida</taxon>
        <taxon>Liliopsida</taxon>
        <taxon>Poales</taxon>
        <taxon>Poaceae</taxon>
        <taxon>PACMAD clade</taxon>
        <taxon>Panicoideae</taxon>
        <taxon>Panicodae</taxon>
        <taxon>Paniceae</taxon>
        <taxon>Cenchrinae</taxon>
        <taxon>Setaria</taxon>
    </lineage>
</organism>
<dbReference type="InParanoid" id="K4ANQ7"/>
<dbReference type="HOGENOM" id="CLU_3243155_0_0_1"/>
<evidence type="ECO:0000313" key="1">
    <source>
        <dbReference type="EnsemblPlants" id="KQK89260"/>
    </source>
</evidence>
<keyword evidence="2" id="KW-1185">Reference proteome</keyword>
<dbReference type="EMBL" id="AGNK02005650">
    <property type="status" value="NOT_ANNOTATED_CDS"/>
    <property type="molecule type" value="Genomic_DNA"/>
</dbReference>
<dbReference type="EnsemblPlants" id="KQK89260">
    <property type="protein sequence ID" value="KQK89260"/>
    <property type="gene ID" value="SETIT_040554mg"/>
</dbReference>
<proteinExistence type="predicted"/>
<name>K4ANQ7_SETIT</name>
<dbReference type="AlphaFoldDB" id="K4ANQ7"/>
<reference evidence="1" key="2">
    <citation type="submission" date="2018-08" db="UniProtKB">
        <authorList>
            <consortium name="EnsemblPlants"/>
        </authorList>
    </citation>
    <scope>IDENTIFICATION</scope>
    <source>
        <strain evidence="1">Yugu1</strain>
    </source>
</reference>
<sequence>MLPITVTTIPLQIFSGIGNSYWNRNDMTISFRTRLFLLLRLII</sequence>
<evidence type="ECO:0000313" key="2">
    <source>
        <dbReference type="Proteomes" id="UP000004995"/>
    </source>
</evidence>